<feature type="domain" description="C2 tensin-type" evidence="25">
    <location>
        <begin position="255"/>
        <end position="376"/>
    </location>
</feature>
<evidence type="ECO:0000256" key="16">
    <source>
        <dbReference type="ARBA" id="ARBA00043760"/>
    </source>
</evidence>
<evidence type="ECO:0000256" key="19">
    <source>
        <dbReference type="ARBA" id="ARBA00047986"/>
    </source>
</evidence>
<evidence type="ECO:0000256" key="20">
    <source>
        <dbReference type="ARBA" id="ARBA00048832"/>
    </source>
</evidence>
<dbReference type="GO" id="GO:0005886">
    <property type="term" value="C:plasma membrane"/>
    <property type="evidence" value="ECO:0007669"/>
    <property type="project" value="TreeGrafter"/>
</dbReference>
<dbReference type="SMART" id="SM01326">
    <property type="entry name" value="PTEN_C2"/>
    <property type="match status" value="1"/>
</dbReference>
<accession>A0A8K0KA51</accession>
<keyword evidence="27" id="KW-1185">Reference proteome</keyword>
<dbReference type="InterPro" id="IPR003595">
    <property type="entry name" value="Tyr_Pase_cat"/>
</dbReference>
<dbReference type="Pfam" id="PF10409">
    <property type="entry name" value="PTEN_C2"/>
    <property type="match status" value="1"/>
</dbReference>
<dbReference type="GO" id="GO:0016314">
    <property type="term" value="F:phosphatidylinositol-3,4,5-trisphosphate 3-phosphatase activity"/>
    <property type="evidence" value="ECO:0007669"/>
    <property type="project" value="UniProtKB-EC"/>
</dbReference>
<dbReference type="GO" id="GO:0008285">
    <property type="term" value="P:negative regulation of cell population proliferation"/>
    <property type="evidence" value="ECO:0007669"/>
    <property type="project" value="TreeGrafter"/>
</dbReference>
<keyword evidence="10" id="KW-0443">Lipid metabolism</keyword>
<dbReference type="FunFam" id="3.90.190.10:FF:000029">
    <property type="entry name" value="Phosphatidylinositol 3,4,5-trisphosphate 3-phosphatase and dual-specificity protein phosphatase PTEN"/>
    <property type="match status" value="1"/>
</dbReference>
<evidence type="ECO:0000259" key="24">
    <source>
        <dbReference type="PROSITE" id="PS51181"/>
    </source>
</evidence>
<comment type="catalytic activity">
    <reaction evidence="19">
        <text>O-phospho-L-seryl-[protein] + H2O = L-seryl-[protein] + phosphate</text>
        <dbReference type="Rhea" id="RHEA:20629"/>
        <dbReference type="Rhea" id="RHEA-COMP:9863"/>
        <dbReference type="Rhea" id="RHEA-COMP:11604"/>
        <dbReference type="ChEBI" id="CHEBI:15377"/>
        <dbReference type="ChEBI" id="CHEBI:29999"/>
        <dbReference type="ChEBI" id="CHEBI:43474"/>
        <dbReference type="ChEBI" id="CHEBI:83421"/>
        <dbReference type="EC" id="3.1.3.16"/>
    </reaction>
    <physiologicalReaction direction="left-to-right" evidence="19">
        <dbReference type="Rhea" id="RHEA:20630"/>
    </physiologicalReaction>
</comment>
<comment type="similarity">
    <text evidence="3">Belongs to the PTEN phosphatase protein family.</text>
</comment>
<protein>
    <recommendedName>
        <fullName evidence="14">Phosphatidylinositol 3,4,5-trisphosphate 3-phosphatase and dual-specificity protein phosphatase PTEN</fullName>
        <ecNumber evidence="6">3.1.3.16</ecNumber>
        <ecNumber evidence="5">3.1.3.48</ecNumber>
        <ecNumber evidence="4">3.1.3.67</ecNumber>
    </recommendedName>
    <alternativeName>
        <fullName evidence="18">Inositol polyphosphate 3-phosphatase</fullName>
    </alternativeName>
</protein>
<dbReference type="Gene3D" id="3.90.190.10">
    <property type="entry name" value="Protein tyrosine phosphatase superfamily"/>
    <property type="match status" value="1"/>
</dbReference>
<dbReference type="GO" id="GO:0043005">
    <property type="term" value="C:neuron projection"/>
    <property type="evidence" value="ECO:0007669"/>
    <property type="project" value="UniProtKB-SubCell"/>
</dbReference>
<dbReference type="OrthoDB" id="16692at2759"/>
<name>A0A8K0KA51_LADFU</name>
<dbReference type="Proteomes" id="UP000792457">
    <property type="component" value="Unassembled WGS sequence"/>
</dbReference>
<sequence>MLFFMGVCLSCRKSRLSSEKSEQISASATPLHVSVEEQEEPKLGPSFEDQDSGYTRMANTISNMRMTNPIKEMVSKRRIRLKQDGFNLDLTYIMDNVIAMGFPAEKLEGVYRNHIDDVVKFLEEKHKDHYKIYNLCSERKYDINKFRKMVATYPFDDHNPPKIELIKPFCADVHEWLSKDKRNVAAVHCKAGKGRTGVMICCYLLHGKYFSTADEALKHYDGMRTRDKKGVTIPSQKRYVGYYATLIQKNLNYTPVTLLLKEIHLEPLPACNGGQGCLQFVVSQSSTKVHSQVYEVKKGTTSMLIRIDRYVPLQGDIKVEFFNKPKLMRKEKLFQFWFNTFFVTEEVSPAELGTSDKASGSKVTDRSARAISCAEPSRVPALGMKQTRFVFC</sequence>
<dbReference type="SUPFAM" id="SSF49562">
    <property type="entry name" value="C2 domain (Calcium/lipid-binding domain, CaLB)"/>
    <property type="match status" value="1"/>
</dbReference>
<evidence type="ECO:0000256" key="11">
    <source>
        <dbReference type="ARBA" id="ARBA00023273"/>
    </source>
</evidence>
<comment type="catalytic activity">
    <reaction evidence="13">
        <text>1,2-dioctanoyl-sn-glycero-3-phospho-(1D-myo-inositol-3,4,5-trisphosphate) + H2O = 1,2-dioctanoyl-sn-glycero-3-phospho-(1D-myo-inositol-4,5-bisphosphate) + phosphate</text>
        <dbReference type="Rhea" id="RHEA:43552"/>
        <dbReference type="ChEBI" id="CHEBI:15377"/>
        <dbReference type="ChEBI" id="CHEBI:43474"/>
        <dbReference type="ChEBI" id="CHEBI:83416"/>
        <dbReference type="ChEBI" id="CHEBI:83419"/>
    </reaction>
    <physiologicalReaction direction="left-to-right" evidence="13">
        <dbReference type="Rhea" id="RHEA:43553"/>
    </physiologicalReaction>
</comment>
<comment type="catalytic activity">
    <reaction evidence="16">
        <text>a 1,2-diacyl-sn-glycero-3-phospho-(1D-myo-inositol-3,4,5-trisphosphate) + H2O = a 1,2-diacyl-sn-glycero-3-phospho-(1D-myo-inositol-4,5-bisphosphate) + phosphate</text>
        <dbReference type="Rhea" id="RHEA:25017"/>
        <dbReference type="ChEBI" id="CHEBI:15377"/>
        <dbReference type="ChEBI" id="CHEBI:43474"/>
        <dbReference type="ChEBI" id="CHEBI:57836"/>
        <dbReference type="ChEBI" id="CHEBI:58456"/>
        <dbReference type="EC" id="3.1.3.67"/>
    </reaction>
    <physiologicalReaction direction="left-to-right" evidence="16">
        <dbReference type="Rhea" id="RHEA:25018"/>
    </physiologicalReaction>
</comment>
<evidence type="ECO:0000256" key="1">
    <source>
        <dbReference type="ARBA" id="ARBA00004487"/>
    </source>
</evidence>
<dbReference type="EMBL" id="KZ308488">
    <property type="protein sequence ID" value="KAG8230441.1"/>
    <property type="molecule type" value="Genomic_DNA"/>
</dbReference>
<evidence type="ECO:0000256" key="10">
    <source>
        <dbReference type="ARBA" id="ARBA00023098"/>
    </source>
</evidence>
<dbReference type="PROSITE" id="PS51181">
    <property type="entry name" value="PPASE_TENSIN"/>
    <property type="match status" value="1"/>
</dbReference>
<evidence type="ECO:0000259" key="23">
    <source>
        <dbReference type="PROSITE" id="PS50056"/>
    </source>
</evidence>
<dbReference type="GO" id="GO:0046856">
    <property type="term" value="P:phosphatidylinositol dephosphorylation"/>
    <property type="evidence" value="ECO:0007669"/>
    <property type="project" value="TreeGrafter"/>
</dbReference>
<dbReference type="PANTHER" id="PTHR12305">
    <property type="entry name" value="PHOSPHATASE WITH HOMOLOGY TO TENSIN"/>
    <property type="match status" value="1"/>
</dbReference>
<dbReference type="GO" id="GO:0005829">
    <property type="term" value="C:cytosol"/>
    <property type="evidence" value="ECO:0007669"/>
    <property type="project" value="TreeGrafter"/>
</dbReference>
<evidence type="ECO:0000313" key="27">
    <source>
        <dbReference type="Proteomes" id="UP000792457"/>
    </source>
</evidence>
<reference evidence="26" key="1">
    <citation type="submission" date="2013-04" db="EMBL/GenBank/DDBJ databases">
        <authorList>
            <person name="Qu J."/>
            <person name="Murali S.C."/>
            <person name="Bandaranaike D."/>
            <person name="Bellair M."/>
            <person name="Blankenburg K."/>
            <person name="Chao H."/>
            <person name="Dinh H."/>
            <person name="Doddapaneni H."/>
            <person name="Downs B."/>
            <person name="Dugan-Rocha S."/>
            <person name="Elkadiri S."/>
            <person name="Gnanaolivu R.D."/>
            <person name="Hernandez B."/>
            <person name="Javaid M."/>
            <person name="Jayaseelan J.C."/>
            <person name="Lee S."/>
            <person name="Li M."/>
            <person name="Ming W."/>
            <person name="Munidasa M."/>
            <person name="Muniz J."/>
            <person name="Nguyen L."/>
            <person name="Ongeri F."/>
            <person name="Osuji N."/>
            <person name="Pu L.-L."/>
            <person name="Puazo M."/>
            <person name="Qu C."/>
            <person name="Quiroz J."/>
            <person name="Raj R."/>
            <person name="Weissenberger G."/>
            <person name="Xin Y."/>
            <person name="Zou X."/>
            <person name="Han Y."/>
            <person name="Richards S."/>
            <person name="Worley K."/>
            <person name="Muzny D."/>
            <person name="Gibbs R."/>
        </authorList>
    </citation>
    <scope>NUCLEOTIDE SEQUENCE</scope>
    <source>
        <strain evidence="26">Sampled in the wild</strain>
    </source>
</reference>
<evidence type="ECO:0000256" key="6">
    <source>
        <dbReference type="ARBA" id="ARBA00013081"/>
    </source>
</evidence>
<dbReference type="GO" id="GO:0004725">
    <property type="term" value="F:protein tyrosine phosphatase activity"/>
    <property type="evidence" value="ECO:0007669"/>
    <property type="project" value="UniProtKB-EC"/>
</dbReference>
<dbReference type="Gene3D" id="2.60.40.1110">
    <property type="match status" value="1"/>
</dbReference>
<dbReference type="GO" id="GO:0004722">
    <property type="term" value="F:protein serine/threonine phosphatase activity"/>
    <property type="evidence" value="ECO:0007669"/>
    <property type="project" value="UniProtKB-EC"/>
</dbReference>
<evidence type="ECO:0000256" key="5">
    <source>
        <dbReference type="ARBA" id="ARBA00013064"/>
    </source>
</evidence>
<dbReference type="SMART" id="SM00404">
    <property type="entry name" value="PTPc_motif"/>
    <property type="match status" value="1"/>
</dbReference>
<dbReference type="GO" id="GO:0043491">
    <property type="term" value="P:phosphatidylinositol 3-kinase/protein kinase B signal transduction"/>
    <property type="evidence" value="ECO:0007669"/>
    <property type="project" value="TreeGrafter"/>
</dbReference>
<dbReference type="SUPFAM" id="SSF52799">
    <property type="entry name" value="(Phosphotyrosine protein) phosphatases II"/>
    <property type="match status" value="1"/>
</dbReference>
<comment type="subcellular location">
    <subcellularLocation>
        <location evidence="1">Cell projection</location>
        <location evidence="1">Neuron projection</location>
    </subcellularLocation>
    <subcellularLocation>
        <location evidence="2">Cytoplasm</location>
    </subcellularLocation>
</comment>
<dbReference type="InterPro" id="IPR045101">
    <property type="entry name" value="PTP_PTEN"/>
</dbReference>
<evidence type="ECO:0000256" key="3">
    <source>
        <dbReference type="ARBA" id="ARBA00007881"/>
    </source>
</evidence>
<dbReference type="InterPro" id="IPR029023">
    <property type="entry name" value="Tensin_phosphatase"/>
</dbReference>
<dbReference type="PROSITE" id="PS50056">
    <property type="entry name" value="TYR_PHOSPHATASE_2"/>
    <property type="match status" value="1"/>
</dbReference>
<dbReference type="EC" id="3.1.3.16" evidence="6"/>
<dbReference type="GO" id="GO:0050793">
    <property type="term" value="P:regulation of developmental process"/>
    <property type="evidence" value="ECO:0007669"/>
    <property type="project" value="UniProtKB-ARBA"/>
</dbReference>
<feature type="domain" description="Phosphatase tensin-type" evidence="24">
    <location>
        <begin position="79"/>
        <end position="250"/>
    </location>
</feature>
<keyword evidence="11" id="KW-0966">Cell projection</keyword>
<evidence type="ECO:0000256" key="17">
    <source>
        <dbReference type="ARBA" id="ARBA00043762"/>
    </source>
</evidence>
<evidence type="ECO:0000256" key="21">
    <source>
        <dbReference type="ARBA" id="ARBA00051341"/>
    </source>
</evidence>
<evidence type="ECO:0000256" key="7">
    <source>
        <dbReference type="ARBA" id="ARBA00022490"/>
    </source>
</evidence>
<dbReference type="InterPro" id="IPR051281">
    <property type="entry name" value="Dual-spec_lipid-protein_phosph"/>
</dbReference>
<dbReference type="GO" id="GO:0048870">
    <property type="term" value="P:cell motility"/>
    <property type="evidence" value="ECO:0007669"/>
    <property type="project" value="TreeGrafter"/>
</dbReference>
<organism evidence="26 27">
    <name type="scientific">Ladona fulva</name>
    <name type="common">Scarce chaser dragonfly</name>
    <name type="synonym">Libellula fulva</name>
    <dbReference type="NCBI Taxonomy" id="123851"/>
    <lineage>
        <taxon>Eukaryota</taxon>
        <taxon>Metazoa</taxon>
        <taxon>Ecdysozoa</taxon>
        <taxon>Arthropoda</taxon>
        <taxon>Hexapoda</taxon>
        <taxon>Insecta</taxon>
        <taxon>Pterygota</taxon>
        <taxon>Palaeoptera</taxon>
        <taxon>Odonata</taxon>
        <taxon>Epiprocta</taxon>
        <taxon>Anisoptera</taxon>
        <taxon>Libelluloidea</taxon>
        <taxon>Libellulidae</taxon>
        <taxon>Ladona</taxon>
    </lineage>
</organism>
<evidence type="ECO:0000256" key="9">
    <source>
        <dbReference type="ARBA" id="ARBA00022912"/>
    </source>
</evidence>
<dbReference type="InterPro" id="IPR016130">
    <property type="entry name" value="Tyr_Pase_AS"/>
</dbReference>
<evidence type="ECO:0000256" key="12">
    <source>
        <dbReference type="ARBA" id="ARBA00034256"/>
    </source>
</evidence>
<keyword evidence="7" id="KW-0963">Cytoplasm</keyword>
<comment type="catalytic activity">
    <reaction evidence="20">
        <text>O-phospho-L-threonyl-[protein] + H2O = L-threonyl-[protein] + phosphate</text>
        <dbReference type="Rhea" id="RHEA:47004"/>
        <dbReference type="Rhea" id="RHEA-COMP:11060"/>
        <dbReference type="Rhea" id="RHEA-COMP:11605"/>
        <dbReference type="ChEBI" id="CHEBI:15377"/>
        <dbReference type="ChEBI" id="CHEBI:30013"/>
        <dbReference type="ChEBI" id="CHEBI:43474"/>
        <dbReference type="ChEBI" id="CHEBI:61977"/>
        <dbReference type="EC" id="3.1.3.16"/>
    </reaction>
    <physiologicalReaction direction="left-to-right" evidence="20">
        <dbReference type="Rhea" id="RHEA:47005"/>
    </physiologicalReaction>
</comment>
<evidence type="ECO:0000256" key="14">
    <source>
        <dbReference type="ARBA" id="ARBA00034338"/>
    </source>
</evidence>
<dbReference type="PROSITE" id="PS00383">
    <property type="entry name" value="TYR_PHOSPHATASE_1"/>
    <property type="match status" value="1"/>
</dbReference>
<evidence type="ECO:0000259" key="25">
    <source>
        <dbReference type="PROSITE" id="PS51182"/>
    </source>
</evidence>
<comment type="catalytic activity">
    <reaction evidence="15">
        <text>1D-myo-inositol 1,3,4,5-tetrakisphosphate + H2O = 1D-myo-inositol 1,4,5-trisphosphate + phosphate</text>
        <dbReference type="Rhea" id="RHEA:77155"/>
        <dbReference type="ChEBI" id="CHEBI:15377"/>
        <dbReference type="ChEBI" id="CHEBI:43474"/>
        <dbReference type="ChEBI" id="CHEBI:57895"/>
        <dbReference type="ChEBI" id="CHEBI:203600"/>
    </reaction>
    <physiologicalReaction direction="left-to-right" evidence="15">
        <dbReference type="Rhea" id="RHEA:77156"/>
    </physiologicalReaction>
</comment>
<comment type="catalytic activity">
    <reaction evidence="17">
        <text>1D-myo-inositol 1,3,4,5,6-pentakisphosphate + H2O = 1D-myo-inositol 1,4,5,6-tetrakisphosphate + phosphate</text>
        <dbReference type="Rhea" id="RHEA:77143"/>
        <dbReference type="ChEBI" id="CHEBI:15377"/>
        <dbReference type="ChEBI" id="CHEBI:43474"/>
        <dbReference type="ChEBI" id="CHEBI:57627"/>
        <dbReference type="ChEBI" id="CHEBI:57733"/>
    </reaction>
    <physiologicalReaction direction="left-to-right" evidence="17">
        <dbReference type="Rhea" id="RHEA:77144"/>
    </physiologicalReaction>
</comment>
<feature type="domain" description="Tyrosine specific protein phosphatases" evidence="23">
    <location>
        <begin position="167"/>
        <end position="238"/>
    </location>
</feature>
<dbReference type="PANTHER" id="PTHR12305:SF81">
    <property type="entry name" value="PHOSPHATIDYLINOSITOL 3,4,5-TRISPHOSPHATE 3-PHOSPHATASE AND DUAL-SPECIFICITY PROTEIN PHOSPHATASE PTEN"/>
    <property type="match status" value="1"/>
</dbReference>
<dbReference type="Pfam" id="PF22785">
    <property type="entry name" value="Tc-R-P"/>
    <property type="match status" value="1"/>
</dbReference>
<evidence type="ECO:0000256" key="15">
    <source>
        <dbReference type="ARBA" id="ARBA00043734"/>
    </source>
</evidence>
<keyword evidence="9" id="KW-0904">Protein phosphatase</keyword>
<dbReference type="InterPro" id="IPR014020">
    <property type="entry name" value="Tensin_C2-dom"/>
</dbReference>
<dbReference type="GO" id="GO:0005634">
    <property type="term" value="C:nucleus"/>
    <property type="evidence" value="ECO:0007669"/>
    <property type="project" value="TreeGrafter"/>
</dbReference>
<keyword evidence="8" id="KW-0378">Hydrolase</keyword>
<dbReference type="CDD" id="cd14509">
    <property type="entry name" value="PTP_PTEN"/>
    <property type="match status" value="1"/>
</dbReference>
<dbReference type="AlphaFoldDB" id="A0A8K0KA51"/>
<gene>
    <name evidence="26" type="ORF">J437_LFUL014705</name>
</gene>
<proteinExistence type="inferred from homology"/>
<evidence type="ECO:0000256" key="4">
    <source>
        <dbReference type="ARBA" id="ARBA00013015"/>
    </source>
</evidence>
<comment type="caution">
    <text evidence="26">The sequence shown here is derived from an EMBL/GenBank/DDBJ whole genome shotgun (WGS) entry which is preliminary data.</text>
</comment>
<evidence type="ECO:0000256" key="2">
    <source>
        <dbReference type="ARBA" id="ARBA00004496"/>
    </source>
</evidence>
<dbReference type="InterPro" id="IPR029021">
    <property type="entry name" value="Prot-tyrosine_phosphatase-like"/>
</dbReference>
<dbReference type="InterPro" id="IPR035892">
    <property type="entry name" value="C2_domain_sf"/>
</dbReference>
<evidence type="ECO:0000313" key="26">
    <source>
        <dbReference type="EMBL" id="KAG8230441.1"/>
    </source>
</evidence>
<evidence type="ECO:0000256" key="8">
    <source>
        <dbReference type="ARBA" id="ARBA00022801"/>
    </source>
</evidence>
<dbReference type="GO" id="GO:0051896">
    <property type="term" value="P:regulation of phosphatidylinositol 3-kinase/protein kinase B signal transduction"/>
    <property type="evidence" value="ECO:0007669"/>
    <property type="project" value="TreeGrafter"/>
</dbReference>
<comment type="catalytic activity">
    <reaction evidence="12">
        <text>1,2-dihexadecanoyl-sn-glycero-3-phospho-(1D-myo-inositol-3,4,5-trisphosphate) + H2O = 1,2-dihexadecanoyl-sn-glycero-3-phospho-(1D-myo-inositol-4,5-bisphosphate) + phosphate</text>
        <dbReference type="Rhea" id="RHEA:43560"/>
        <dbReference type="ChEBI" id="CHEBI:15377"/>
        <dbReference type="ChEBI" id="CHEBI:43474"/>
        <dbReference type="ChEBI" id="CHEBI:83420"/>
        <dbReference type="ChEBI" id="CHEBI:83423"/>
    </reaction>
    <physiologicalReaction direction="left-to-right" evidence="12">
        <dbReference type="Rhea" id="RHEA:43561"/>
    </physiologicalReaction>
</comment>
<reference evidence="26" key="2">
    <citation type="submission" date="2017-10" db="EMBL/GenBank/DDBJ databases">
        <title>Ladona fulva Genome sequencing and assembly.</title>
        <authorList>
            <person name="Murali S."/>
            <person name="Richards S."/>
            <person name="Bandaranaike D."/>
            <person name="Bellair M."/>
            <person name="Blankenburg K."/>
            <person name="Chao H."/>
            <person name="Dinh H."/>
            <person name="Doddapaneni H."/>
            <person name="Dugan-Rocha S."/>
            <person name="Elkadiri S."/>
            <person name="Gnanaolivu R."/>
            <person name="Hernandez B."/>
            <person name="Skinner E."/>
            <person name="Javaid M."/>
            <person name="Lee S."/>
            <person name="Li M."/>
            <person name="Ming W."/>
            <person name="Munidasa M."/>
            <person name="Muniz J."/>
            <person name="Nguyen L."/>
            <person name="Hughes D."/>
            <person name="Osuji N."/>
            <person name="Pu L.-L."/>
            <person name="Puazo M."/>
            <person name="Qu C."/>
            <person name="Quiroz J."/>
            <person name="Raj R."/>
            <person name="Weissenberger G."/>
            <person name="Xin Y."/>
            <person name="Zou X."/>
            <person name="Han Y."/>
            <person name="Worley K."/>
            <person name="Muzny D."/>
            <person name="Gibbs R."/>
        </authorList>
    </citation>
    <scope>NUCLEOTIDE SEQUENCE</scope>
    <source>
        <strain evidence="26">Sampled in the wild</strain>
    </source>
</reference>
<evidence type="ECO:0000256" key="22">
    <source>
        <dbReference type="SAM" id="MobiDB-lite"/>
    </source>
</evidence>
<dbReference type="InterPro" id="IPR000387">
    <property type="entry name" value="Tyr_Pase_dom"/>
</dbReference>
<evidence type="ECO:0000256" key="13">
    <source>
        <dbReference type="ARBA" id="ARBA00034268"/>
    </source>
</evidence>
<feature type="region of interest" description="Disordered" evidence="22">
    <location>
        <begin position="19"/>
        <end position="49"/>
    </location>
</feature>
<dbReference type="PROSITE" id="PS51182">
    <property type="entry name" value="C2_TENSIN"/>
    <property type="match status" value="1"/>
</dbReference>
<evidence type="ECO:0000256" key="18">
    <source>
        <dbReference type="ARBA" id="ARBA00044309"/>
    </source>
</evidence>
<comment type="catalytic activity">
    <reaction evidence="21">
        <text>O-phospho-L-tyrosyl-[protein] + H2O = L-tyrosyl-[protein] + phosphate</text>
        <dbReference type="Rhea" id="RHEA:10684"/>
        <dbReference type="Rhea" id="RHEA-COMP:10136"/>
        <dbReference type="Rhea" id="RHEA-COMP:20101"/>
        <dbReference type="ChEBI" id="CHEBI:15377"/>
        <dbReference type="ChEBI" id="CHEBI:43474"/>
        <dbReference type="ChEBI" id="CHEBI:46858"/>
        <dbReference type="ChEBI" id="CHEBI:61978"/>
        <dbReference type="EC" id="3.1.3.48"/>
    </reaction>
    <physiologicalReaction direction="left-to-right" evidence="21">
        <dbReference type="Rhea" id="RHEA:10685"/>
    </physiologicalReaction>
</comment>
<dbReference type="EC" id="3.1.3.67" evidence="4"/>
<dbReference type="EC" id="3.1.3.48" evidence="5"/>